<organism evidence="1 2">
    <name type="scientific">Pleurodeles waltl</name>
    <name type="common">Iberian ribbed newt</name>
    <dbReference type="NCBI Taxonomy" id="8319"/>
    <lineage>
        <taxon>Eukaryota</taxon>
        <taxon>Metazoa</taxon>
        <taxon>Chordata</taxon>
        <taxon>Craniata</taxon>
        <taxon>Vertebrata</taxon>
        <taxon>Euteleostomi</taxon>
        <taxon>Amphibia</taxon>
        <taxon>Batrachia</taxon>
        <taxon>Caudata</taxon>
        <taxon>Salamandroidea</taxon>
        <taxon>Salamandridae</taxon>
        <taxon>Pleurodelinae</taxon>
        <taxon>Pleurodeles</taxon>
    </lineage>
</organism>
<protein>
    <submittedName>
        <fullName evidence="1">Uncharacterized protein</fullName>
    </submittedName>
</protein>
<sequence length="151" mass="17075">MAYSALLPSRVRSCSQRVAIWLRVAYDPNRLWVASSVLIPSSSCWHFVRRVLFSLADIAMNFPLMTAFNASRKVAALTSEYHLLLCTRIAFPTMEDLAKQFGSVSGYKLNDAKTQILCTEWTRFNDLCVVDEVVYLGVNLTTTSDKLVEKK</sequence>
<dbReference type="AlphaFoldDB" id="A0AAV7W1N8"/>
<gene>
    <name evidence="1" type="ORF">NDU88_001659</name>
</gene>
<name>A0AAV7W1N8_PLEWA</name>
<accession>A0AAV7W1N8</accession>
<dbReference type="Proteomes" id="UP001066276">
    <property type="component" value="Chromosome 1_2"/>
</dbReference>
<dbReference type="EMBL" id="JANPWB010000002">
    <property type="protein sequence ID" value="KAJ1206250.1"/>
    <property type="molecule type" value="Genomic_DNA"/>
</dbReference>
<evidence type="ECO:0000313" key="2">
    <source>
        <dbReference type="Proteomes" id="UP001066276"/>
    </source>
</evidence>
<keyword evidence="2" id="KW-1185">Reference proteome</keyword>
<evidence type="ECO:0000313" key="1">
    <source>
        <dbReference type="EMBL" id="KAJ1206250.1"/>
    </source>
</evidence>
<comment type="caution">
    <text evidence="1">The sequence shown here is derived from an EMBL/GenBank/DDBJ whole genome shotgun (WGS) entry which is preliminary data.</text>
</comment>
<reference evidence="1" key="1">
    <citation type="journal article" date="2022" name="bioRxiv">
        <title>Sequencing and chromosome-scale assembly of the giantPleurodeles waltlgenome.</title>
        <authorList>
            <person name="Brown T."/>
            <person name="Elewa A."/>
            <person name="Iarovenko S."/>
            <person name="Subramanian E."/>
            <person name="Araus A.J."/>
            <person name="Petzold A."/>
            <person name="Susuki M."/>
            <person name="Suzuki K.-i.T."/>
            <person name="Hayashi T."/>
            <person name="Toyoda A."/>
            <person name="Oliveira C."/>
            <person name="Osipova E."/>
            <person name="Leigh N.D."/>
            <person name="Simon A."/>
            <person name="Yun M.H."/>
        </authorList>
    </citation>
    <scope>NUCLEOTIDE SEQUENCE</scope>
    <source>
        <strain evidence="1">20211129_DDA</strain>
        <tissue evidence="1">Liver</tissue>
    </source>
</reference>
<proteinExistence type="predicted"/>